<evidence type="ECO:0000313" key="2">
    <source>
        <dbReference type="Proteomes" id="UP000324897"/>
    </source>
</evidence>
<gene>
    <name evidence="1" type="ORF">EJB05_57227</name>
</gene>
<name>A0A5J9SFD4_9POAL</name>
<evidence type="ECO:0000313" key="1">
    <source>
        <dbReference type="EMBL" id="TVT97523.1"/>
    </source>
</evidence>
<dbReference type="EMBL" id="RWGY01000987">
    <property type="protein sequence ID" value="TVT97523.1"/>
    <property type="molecule type" value="Genomic_DNA"/>
</dbReference>
<sequence length="77" mass="9138">MQAFSRCSVDRTPCSRSRSRQQLRVGADVEVVEVRKSRWLDSRERDCWRREDKLPLETYELPPYLAAKIAIRLQNSE</sequence>
<proteinExistence type="predicted"/>
<protein>
    <submittedName>
        <fullName evidence="1">Uncharacterized protein</fullName>
    </submittedName>
</protein>
<dbReference type="Proteomes" id="UP000324897">
    <property type="component" value="Unassembled WGS sequence"/>
</dbReference>
<keyword evidence="2" id="KW-1185">Reference proteome</keyword>
<dbReference type="AlphaFoldDB" id="A0A5J9SFD4"/>
<dbReference type="Gramene" id="TVT97523">
    <property type="protein sequence ID" value="TVT97523"/>
    <property type="gene ID" value="EJB05_57227"/>
</dbReference>
<comment type="caution">
    <text evidence="1">The sequence shown here is derived from an EMBL/GenBank/DDBJ whole genome shotgun (WGS) entry which is preliminary data.</text>
</comment>
<organism evidence="1 2">
    <name type="scientific">Eragrostis curvula</name>
    <name type="common">weeping love grass</name>
    <dbReference type="NCBI Taxonomy" id="38414"/>
    <lineage>
        <taxon>Eukaryota</taxon>
        <taxon>Viridiplantae</taxon>
        <taxon>Streptophyta</taxon>
        <taxon>Embryophyta</taxon>
        <taxon>Tracheophyta</taxon>
        <taxon>Spermatophyta</taxon>
        <taxon>Magnoliopsida</taxon>
        <taxon>Liliopsida</taxon>
        <taxon>Poales</taxon>
        <taxon>Poaceae</taxon>
        <taxon>PACMAD clade</taxon>
        <taxon>Chloridoideae</taxon>
        <taxon>Eragrostideae</taxon>
        <taxon>Eragrostidinae</taxon>
        <taxon>Eragrostis</taxon>
    </lineage>
</organism>
<reference evidence="1 2" key="1">
    <citation type="journal article" date="2019" name="Sci. Rep.">
        <title>A high-quality genome of Eragrostis curvula grass provides insights into Poaceae evolution and supports new strategies to enhance forage quality.</title>
        <authorList>
            <person name="Carballo J."/>
            <person name="Santos B.A.C.M."/>
            <person name="Zappacosta D."/>
            <person name="Garbus I."/>
            <person name="Selva J.P."/>
            <person name="Gallo C.A."/>
            <person name="Diaz A."/>
            <person name="Albertini E."/>
            <person name="Caccamo M."/>
            <person name="Echenique V."/>
        </authorList>
    </citation>
    <scope>NUCLEOTIDE SEQUENCE [LARGE SCALE GENOMIC DNA]</scope>
    <source>
        <strain evidence="2">cv. Victoria</strain>
        <tissue evidence="1">Leaf</tissue>
    </source>
</reference>
<accession>A0A5J9SFD4</accession>